<dbReference type="OrthoDB" id="9808460at2"/>
<feature type="binding site" evidence="14">
    <location>
        <begin position="23"/>
        <end position="25"/>
    </location>
    <ligand>
        <name>substrate</name>
    </ligand>
</feature>
<dbReference type="RefSeq" id="WP_076969468.1">
    <property type="nucleotide sequence ID" value="NZ_LVWB01000011.1"/>
</dbReference>
<dbReference type="PIRSF" id="PIRSF000724">
    <property type="entry name" value="Pgk"/>
    <property type="match status" value="1"/>
</dbReference>
<dbReference type="PRINTS" id="PR00477">
    <property type="entry name" value="PHGLYCKINASE"/>
</dbReference>
<dbReference type="FunFam" id="3.40.50.1260:FF:000031">
    <property type="entry name" value="Phosphoglycerate kinase 1"/>
    <property type="match status" value="1"/>
</dbReference>
<dbReference type="InterPro" id="IPR001576">
    <property type="entry name" value="Phosphoglycerate_kinase"/>
</dbReference>
<dbReference type="HAMAP" id="MF_00145">
    <property type="entry name" value="Phosphoglyc_kinase"/>
    <property type="match status" value="1"/>
</dbReference>
<dbReference type="PANTHER" id="PTHR11406:SF23">
    <property type="entry name" value="PHOSPHOGLYCERATE KINASE 1, CHLOROPLASTIC-RELATED"/>
    <property type="match status" value="1"/>
</dbReference>
<evidence type="ECO:0000256" key="15">
    <source>
        <dbReference type="PIRSR" id="PIRSR000724-2"/>
    </source>
</evidence>
<comment type="caution">
    <text evidence="13">Lacks conserved residue(s) required for the propagation of feature annotation.</text>
</comment>
<evidence type="ECO:0000256" key="10">
    <source>
        <dbReference type="ARBA" id="ARBA00022777"/>
    </source>
</evidence>
<keyword evidence="10 13" id="KW-0418">Kinase</keyword>
<dbReference type="GO" id="GO:0005829">
    <property type="term" value="C:cytosol"/>
    <property type="evidence" value="ECO:0007669"/>
    <property type="project" value="TreeGrafter"/>
</dbReference>
<evidence type="ECO:0000256" key="14">
    <source>
        <dbReference type="PIRSR" id="PIRSR000724-1"/>
    </source>
</evidence>
<feature type="binding site" evidence="13 15">
    <location>
        <position position="203"/>
    </location>
    <ligand>
        <name>ATP</name>
        <dbReference type="ChEBI" id="CHEBI:30616"/>
    </ligand>
</feature>
<dbReference type="Gene3D" id="3.40.50.1260">
    <property type="entry name" value="Phosphoglycerate kinase, N-terminal domain"/>
    <property type="match status" value="2"/>
</dbReference>
<dbReference type="PANTHER" id="PTHR11406">
    <property type="entry name" value="PHOSPHOGLYCERATE KINASE"/>
    <property type="match status" value="1"/>
</dbReference>
<reference evidence="17 18" key="1">
    <citation type="journal article" date="2017" name="PLoS ONE">
        <title>Genomic sequence of 'Candidatus Liberibacter solanacearum' haplotype C and its comparison with haplotype A and B genomes.</title>
        <authorList>
            <person name="Wang J."/>
            <person name="Haapalainen M."/>
            <person name="Schott T."/>
            <person name="Thompson S.M."/>
            <person name="Smith G.R."/>
            <person name="Nissinen A.I."/>
            <person name="Pirhonen M."/>
        </authorList>
    </citation>
    <scope>NUCLEOTIDE SEQUENCE [LARGE SCALE GENOMIC DNA]</scope>
    <source>
        <strain evidence="17 18">FIN111</strain>
    </source>
</reference>
<keyword evidence="11 13" id="KW-0067">ATP-binding</keyword>
<comment type="caution">
    <text evidence="17">The sequence shown here is derived from an EMBL/GenBank/DDBJ whole genome shotgun (WGS) entry which is preliminary data.</text>
</comment>
<comment type="subcellular location">
    <subcellularLocation>
        <location evidence="13">Cytoplasm</location>
    </subcellularLocation>
</comment>
<gene>
    <name evidence="13" type="primary">pgk</name>
    <name evidence="17" type="ORF">AYO25_03140</name>
</gene>
<feature type="binding site" evidence="13">
    <location>
        <position position="153"/>
    </location>
    <ligand>
        <name>substrate</name>
    </ligand>
</feature>
<dbReference type="Proteomes" id="UP000189542">
    <property type="component" value="Unassembled WGS sequence"/>
</dbReference>
<proteinExistence type="inferred from homology"/>
<organism evidence="17 18">
    <name type="scientific">Candidatus Liberibacter solanacearum</name>
    <dbReference type="NCBI Taxonomy" id="556287"/>
    <lineage>
        <taxon>Bacteria</taxon>
        <taxon>Pseudomonadati</taxon>
        <taxon>Pseudomonadota</taxon>
        <taxon>Alphaproteobacteria</taxon>
        <taxon>Hyphomicrobiales</taxon>
        <taxon>Rhizobiaceae</taxon>
        <taxon>Liberibacter</taxon>
    </lineage>
</organism>
<keyword evidence="7 13" id="KW-0963">Cytoplasm</keyword>
<dbReference type="UniPathway" id="UPA00109">
    <property type="reaction ID" value="UER00185"/>
</dbReference>
<evidence type="ECO:0000256" key="3">
    <source>
        <dbReference type="ARBA" id="ARBA00008982"/>
    </source>
</evidence>
<evidence type="ECO:0000256" key="12">
    <source>
        <dbReference type="ARBA" id="ARBA00023152"/>
    </source>
</evidence>
<evidence type="ECO:0000256" key="4">
    <source>
        <dbReference type="ARBA" id="ARBA00011245"/>
    </source>
</evidence>
<dbReference type="GO" id="GO:0006096">
    <property type="term" value="P:glycolytic process"/>
    <property type="evidence" value="ECO:0007669"/>
    <property type="project" value="UniProtKB-UniRule"/>
</dbReference>
<feature type="binding site" evidence="14">
    <location>
        <position position="120"/>
    </location>
    <ligand>
        <name>(2R)-3-phosphoglycerate</name>
        <dbReference type="ChEBI" id="CHEBI:58272"/>
    </ligand>
</feature>
<feature type="binding site" evidence="14">
    <location>
        <position position="153"/>
    </location>
    <ligand>
        <name>(2R)-3-phosphoglycerate</name>
        <dbReference type="ChEBI" id="CHEBI:58272"/>
    </ligand>
</feature>
<dbReference type="SUPFAM" id="SSF53748">
    <property type="entry name" value="Phosphoglycerate kinase"/>
    <property type="match status" value="1"/>
</dbReference>
<dbReference type="EC" id="2.7.2.3" evidence="5 13"/>
<evidence type="ECO:0000256" key="1">
    <source>
        <dbReference type="ARBA" id="ARBA00000642"/>
    </source>
</evidence>
<dbReference type="FunFam" id="3.40.50.1260:FF:000006">
    <property type="entry name" value="Phosphoglycerate kinase"/>
    <property type="match status" value="1"/>
</dbReference>
<keyword evidence="12 13" id="KW-0324">Glycolysis</keyword>
<accession>A0A1V2N7R7</accession>
<evidence type="ECO:0000256" key="2">
    <source>
        <dbReference type="ARBA" id="ARBA00004838"/>
    </source>
</evidence>
<comment type="subunit">
    <text evidence="4 13">Monomer.</text>
</comment>
<dbReference type="GO" id="GO:0043531">
    <property type="term" value="F:ADP binding"/>
    <property type="evidence" value="ECO:0007669"/>
    <property type="project" value="TreeGrafter"/>
</dbReference>
<evidence type="ECO:0000313" key="17">
    <source>
        <dbReference type="EMBL" id="ONI59618.1"/>
    </source>
</evidence>
<feature type="binding site" evidence="13 15">
    <location>
        <begin position="355"/>
        <end position="358"/>
    </location>
    <ligand>
        <name>ATP</name>
        <dbReference type="ChEBI" id="CHEBI:30616"/>
    </ligand>
</feature>
<comment type="catalytic activity">
    <reaction evidence="1 13 16">
        <text>(2R)-3-phosphoglycerate + ATP = (2R)-3-phospho-glyceroyl phosphate + ADP</text>
        <dbReference type="Rhea" id="RHEA:14801"/>
        <dbReference type="ChEBI" id="CHEBI:30616"/>
        <dbReference type="ChEBI" id="CHEBI:57604"/>
        <dbReference type="ChEBI" id="CHEBI:58272"/>
        <dbReference type="ChEBI" id="CHEBI:456216"/>
        <dbReference type="EC" id="2.7.2.3"/>
    </reaction>
</comment>
<dbReference type="GO" id="GO:0006094">
    <property type="term" value="P:gluconeogenesis"/>
    <property type="evidence" value="ECO:0007669"/>
    <property type="project" value="TreeGrafter"/>
</dbReference>
<evidence type="ECO:0000313" key="18">
    <source>
        <dbReference type="Proteomes" id="UP000189542"/>
    </source>
</evidence>
<evidence type="ECO:0000256" key="9">
    <source>
        <dbReference type="ARBA" id="ARBA00022741"/>
    </source>
</evidence>
<evidence type="ECO:0000256" key="7">
    <source>
        <dbReference type="ARBA" id="ARBA00022490"/>
    </source>
</evidence>
<dbReference type="GO" id="GO:0005524">
    <property type="term" value="F:ATP binding"/>
    <property type="evidence" value="ECO:0007669"/>
    <property type="project" value="UniProtKB-KW"/>
</dbReference>
<dbReference type="GO" id="GO:0004618">
    <property type="term" value="F:phosphoglycerate kinase activity"/>
    <property type="evidence" value="ECO:0007669"/>
    <property type="project" value="UniProtKB-UniRule"/>
</dbReference>
<dbReference type="EMBL" id="LVWB01000011">
    <property type="protein sequence ID" value="ONI59618.1"/>
    <property type="molecule type" value="Genomic_DNA"/>
</dbReference>
<feature type="binding site" evidence="13">
    <location>
        <position position="120"/>
    </location>
    <ligand>
        <name>substrate</name>
    </ligand>
</feature>
<evidence type="ECO:0000256" key="11">
    <source>
        <dbReference type="ARBA" id="ARBA00022840"/>
    </source>
</evidence>
<feature type="binding site" evidence="13 15">
    <location>
        <position position="325"/>
    </location>
    <ligand>
        <name>ATP</name>
        <dbReference type="ChEBI" id="CHEBI:30616"/>
    </ligand>
</feature>
<feature type="binding site" evidence="13 14">
    <location>
        <begin position="61"/>
        <end position="64"/>
    </location>
    <ligand>
        <name>substrate</name>
    </ligand>
</feature>
<sequence length="421" mass="46113">MSYLRTMDDLNDIRGRRCLLRVDWNVPFIEGKIADVTRIERSVPTILELVRKKAKIVILSHLGRPNNKSDKDSSLCQVIPIAESILKKKILFVEDCIGFSLSQSVSSLSEGGIILTENVRFYPGEENNDPDFVNMLAENGDFYINDAFSVSHRVHASIEGLSRLLPSYMGRAMQKELSMLEVCFSVSKKPLVAIIGGSKVSTKIDFLGNLVKKVDKLVIGGGMANSFLVADGMGVGRSLCQRNFSESVRQIVFEAQKSSCEIILPQDVVVAKEMKKGIATQSVSTRSVPSDSMILDIGFKTIEYIKQVISQAKTVIWNGPLGVFEIEPFDLATVEIARYVAKLTKEKKIISIAGGGDTITALSHAGIVDEFTYVSTAGGAFFEWLKGTDLPGLAALSSSDGSLLLREKDFVVCKNQVSVEL</sequence>
<comment type="pathway">
    <text evidence="2 13">Carbohydrate degradation; glycolysis; pyruvate from D-glyceraldehyde 3-phosphate: step 2/5.</text>
</comment>
<comment type="similarity">
    <text evidence="3 13 16">Belongs to the phosphoglycerate kinase family.</text>
</comment>
<keyword evidence="8 13" id="KW-0808">Transferase</keyword>
<protein>
    <recommendedName>
        <fullName evidence="6 13">Phosphoglycerate kinase</fullName>
        <ecNumber evidence="5 13">2.7.2.3</ecNumber>
    </recommendedName>
</protein>
<dbReference type="AlphaFoldDB" id="A0A1V2N7R7"/>
<feature type="binding site" evidence="13">
    <location>
        <position position="38"/>
    </location>
    <ligand>
        <name>substrate</name>
    </ligand>
</feature>
<evidence type="ECO:0000256" key="6">
    <source>
        <dbReference type="ARBA" id="ARBA00016471"/>
    </source>
</evidence>
<evidence type="ECO:0000256" key="8">
    <source>
        <dbReference type="ARBA" id="ARBA00022679"/>
    </source>
</evidence>
<evidence type="ECO:0000256" key="16">
    <source>
        <dbReference type="RuleBase" id="RU000532"/>
    </source>
</evidence>
<feature type="binding site" evidence="14">
    <location>
        <position position="38"/>
    </location>
    <ligand>
        <name>(2R)-3-phosphoglycerate</name>
        <dbReference type="ChEBI" id="CHEBI:58272"/>
    </ligand>
</feature>
<evidence type="ECO:0000256" key="13">
    <source>
        <dbReference type="HAMAP-Rule" id="MF_00145"/>
    </source>
</evidence>
<dbReference type="InterPro" id="IPR015824">
    <property type="entry name" value="Phosphoglycerate_kinase_N"/>
</dbReference>
<dbReference type="Pfam" id="PF00162">
    <property type="entry name" value="PGK"/>
    <property type="match status" value="1"/>
</dbReference>
<evidence type="ECO:0000256" key="5">
    <source>
        <dbReference type="ARBA" id="ARBA00013061"/>
    </source>
</evidence>
<name>A0A1V2N7R7_9HYPH</name>
<dbReference type="InterPro" id="IPR036043">
    <property type="entry name" value="Phosphoglycerate_kinase_sf"/>
</dbReference>
<keyword evidence="9 13" id="KW-0547">Nucleotide-binding</keyword>